<dbReference type="PROSITE" id="PS50977">
    <property type="entry name" value="HTH_TETR_2"/>
    <property type="match status" value="1"/>
</dbReference>
<dbReference type="PANTHER" id="PTHR47506:SF1">
    <property type="entry name" value="HTH-TYPE TRANSCRIPTIONAL REGULATOR YJDC"/>
    <property type="match status" value="1"/>
</dbReference>
<dbReference type="Pfam" id="PF00440">
    <property type="entry name" value="TetR_N"/>
    <property type="match status" value="1"/>
</dbReference>
<evidence type="ECO:0000256" key="3">
    <source>
        <dbReference type="ARBA" id="ARBA00023163"/>
    </source>
</evidence>
<comment type="caution">
    <text evidence="6">The sequence shown here is derived from an EMBL/GenBank/DDBJ whole genome shotgun (WGS) entry which is preliminary data.</text>
</comment>
<organism evidence="6 7">
    <name type="scientific">Cohnella xylanilytica</name>
    <dbReference type="NCBI Taxonomy" id="557555"/>
    <lineage>
        <taxon>Bacteria</taxon>
        <taxon>Bacillati</taxon>
        <taxon>Bacillota</taxon>
        <taxon>Bacilli</taxon>
        <taxon>Bacillales</taxon>
        <taxon>Paenibacillaceae</taxon>
        <taxon>Cohnella</taxon>
    </lineage>
</organism>
<dbReference type="RefSeq" id="WP_185135624.1">
    <property type="nucleotide sequence ID" value="NZ_BORM01000027.1"/>
</dbReference>
<dbReference type="SUPFAM" id="SSF46689">
    <property type="entry name" value="Homeodomain-like"/>
    <property type="match status" value="1"/>
</dbReference>
<dbReference type="InterPro" id="IPR009057">
    <property type="entry name" value="Homeodomain-like_sf"/>
</dbReference>
<dbReference type="InterPro" id="IPR036271">
    <property type="entry name" value="Tet_transcr_reg_TetR-rel_C_sf"/>
</dbReference>
<keyword evidence="1" id="KW-0805">Transcription regulation</keyword>
<dbReference type="PANTHER" id="PTHR47506">
    <property type="entry name" value="TRANSCRIPTIONAL REGULATORY PROTEIN"/>
    <property type="match status" value="1"/>
</dbReference>
<dbReference type="AlphaFoldDB" id="A0A841TT41"/>
<dbReference type="PRINTS" id="PR00455">
    <property type="entry name" value="HTHTETR"/>
</dbReference>
<dbReference type="Proteomes" id="UP000553776">
    <property type="component" value="Unassembled WGS sequence"/>
</dbReference>
<keyword evidence="3" id="KW-0804">Transcription</keyword>
<reference evidence="6 7" key="1">
    <citation type="submission" date="2020-08" db="EMBL/GenBank/DDBJ databases">
        <title>Cohnella phylogeny.</title>
        <authorList>
            <person name="Dunlap C."/>
        </authorList>
    </citation>
    <scope>NUCLEOTIDE SEQUENCE [LARGE SCALE GENOMIC DNA]</scope>
    <source>
        <strain evidence="6 7">DSM 25239</strain>
    </source>
</reference>
<name>A0A841TT41_9BACL</name>
<dbReference type="Pfam" id="PF16925">
    <property type="entry name" value="TetR_C_13"/>
    <property type="match status" value="1"/>
</dbReference>
<keyword evidence="7" id="KW-1185">Reference proteome</keyword>
<proteinExistence type="predicted"/>
<evidence type="ECO:0000256" key="2">
    <source>
        <dbReference type="ARBA" id="ARBA00023125"/>
    </source>
</evidence>
<evidence type="ECO:0000313" key="7">
    <source>
        <dbReference type="Proteomes" id="UP000553776"/>
    </source>
</evidence>
<keyword evidence="2 4" id="KW-0238">DNA-binding</keyword>
<protein>
    <submittedName>
        <fullName evidence="6">TetR/AcrR family transcriptional regulator</fullName>
    </submittedName>
</protein>
<gene>
    <name evidence="6" type="ORF">H7B90_09465</name>
</gene>
<dbReference type="InterPro" id="IPR001647">
    <property type="entry name" value="HTH_TetR"/>
</dbReference>
<evidence type="ECO:0000313" key="6">
    <source>
        <dbReference type="EMBL" id="MBB6691627.1"/>
    </source>
</evidence>
<evidence type="ECO:0000259" key="5">
    <source>
        <dbReference type="PROSITE" id="PS50977"/>
    </source>
</evidence>
<evidence type="ECO:0000256" key="4">
    <source>
        <dbReference type="PROSITE-ProRule" id="PRU00335"/>
    </source>
</evidence>
<dbReference type="SUPFAM" id="SSF48498">
    <property type="entry name" value="Tetracyclin repressor-like, C-terminal domain"/>
    <property type="match status" value="1"/>
</dbReference>
<feature type="DNA-binding region" description="H-T-H motif" evidence="4">
    <location>
        <begin position="29"/>
        <end position="48"/>
    </location>
</feature>
<dbReference type="InterPro" id="IPR011075">
    <property type="entry name" value="TetR_C"/>
</dbReference>
<evidence type="ECO:0000256" key="1">
    <source>
        <dbReference type="ARBA" id="ARBA00023015"/>
    </source>
</evidence>
<dbReference type="Gene3D" id="1.10.357.10">
    <property type="entry name" value="Tetracycline Repressor, domain 2"/>
    <property type="match status" value="1"/>
</dbReference>
<sequence length="193" mass="21870">MARTKEFDVDQALEAAMRLFWEKGYEAASLSDLTNAMGIQRPSLYSTFGDKLGLFEAALRRYSHFHASDLRTRLQRSPSVKEGFRRLFEEVVEDGYSVRPDRGCFCINAMVEMAPRDEKFELLTREHQMYLSILFAETLERGIRSGELSADLAAKPLARTLVVALIGVTVMLKARPERSFVQQSVDAVLSLVK</sequence>
<accession>A0A841TT41</accession>
<dbReference type="EMBL" id="JACJVR010000032">
    <property type="protein sequence ID" value="MBB6691627.1"/>
    <property type="molecule type" value="Genomic_DNA"/>
</dbReference>
<dbReference type="GO" id="GO:0003677">
    <property type="term" value="F:DNA binding"/>
    <property type="evidence" value="ECO:0007669"/>
    <property type="project" value="UniProtKB-UniRule"/>
</dbReference>
<dbReference type="Gene3D" id="1.10.10.60">
    <property type="entry name" value="Homeodomain-like"/>
    <property type="match status" value="1"/>
</dbReference>
<feature type="domain" description="HTH tetR-type" evidence="5">
    <location>
        <begin position="6"/>
        <end position="66"/>
    </location>
</feature>